<dbReference type="InterPro" id="IPR002104">
    <property type="entry name" value="Integrase_catalytic"/>
</dbReference>
<dbReference type="PANTHER" id="PTHR30349:SF64">
    <property type="entry name" value="PROPHAGE INTEGRASE INTD-RELATED"/>
    <property type="match status" value="1"/>
</dbReference>
<proteinExistence type="inferred from homology"/>
<dbReference type="EMBL" id="CP003837">
    <property type="protein sequence ID" value="AGH44585.1"/>
    <property type="molecule type" value="Genomic_DNA"/>
</dbReference>
<evidence type="ECO:0000256" key="3">
    <source>
        <dbReference type="ARBA" id="ARBA00023125"/>
    </source>
</evidence>
<evidence type="ECO:0000256" key="4">
    <source>
        <dbReference type="ARBA" id="ARBA00023172"/>
    </source>
</evidence>
<dbReference type="InterPro" id="IPR004107">
    <property type="entry name" value="Integrase_SAM-like_N"/>
</dbReference>
<name>K6YVK9_9ALTE</name>
<dbReference type="Pfam" id="PF13495">
    <property type="entry name" value="Phage_int_SAM_4"/>
    <property type="match status" value="1"/>
</dbReference>
<dbReference type="Pfam" id="PF00589">
    <property type="entry name" value="Phage_integrase"/>
    <property type="match status" value="1"/>
</dbReference>
<dbReference type="Gene3D" id="1.10.150.130">
    <property type="match status" value="1"/>
</dbReference>
<feature type="domain" description="Core-binding (CB)" evidence="7">
    <location>
        <begin position="8"/>
        <end position="95"/>
    </location>
</feature>
<feature type="domain" description="Tyr recombinase" evidence="6">
    <location>
        <begin position="112"/>
        <end position="298"/>
    </location>
</feature>
<accession>K6YVK9</accession>
<dbReference type="OrthoDB" id="9801717at2"/>
<dbReference type="InterPro" id="IPR011010">
    <property type="entry name" value="DNA_brk_join_enz"/>
</dbReference>
<dbReference type="AlphaFoldDB" id="K6YVK9"/>
<evidence type="ECO:0000313" key="9">
    <source>
        <dbReference type="Proteomes" id="UP000011864"/>
    </source>
</evidence>
<dbReference type="RefSeq" id="WP_007636379.1">
    <property type="nucleotide sequence ID" value="NC_020514.1"/>
</dbReference>
<keyword evidence="2" id="KW-0229">DNA integration</keyword>
<dbReference type="SUPFAM" id="SSF56349">
    <property type="entry name" value="DNA breaking-rejoining enzymes"/>
    <property type="match status" value="1"/>
</dbReference>
<sequence>MDTPYIYSTWGSQYVTFYRINSSGYSHKTVHLKTEKSYLYWARYFIRFHHLKHPNEMGNKEVETFLSHLAVSRGVSAATQNQALCAIVFMYKHVLDRELKNLKFGYAKKPRNLPTVLNAEEVQKILKCMLGKYWLITAILYGCGLRVHEALRLRVKDIDFINQSIFVFSGKDRYTLLPQSLADSIKNQMAIAKKCHDKDMCEGFGMASLPPSLIRKCGNAAKQMSWQFLFPSSVRCTHPIDGYICRHHIHETSYAKYLRQAVSKSGVMKRVTAHTFRHSFIKYVLAFYPSGHPADVQI</sequence>
<dbReference type="GO" id="GO:0015074">
    <property type="term" value="P:DNA integration"/>
    <property type="evidence" value="ECO:0007669"/>
    <property type="project" value="UniProtKB-KW"/>
</dbReference>
<dbReference type="InterPro" id="IPR044068">
    <property type="entry name" value="CB"/>
</dbReference>
<dbReference type="GO" id="GO:0003677">
    <property type="term" value="F:DNA binding"/>
    <property type="evidence" value="ECO:0007669"/>
    <property type="project" value="UniProtKB-UniRule"/>
</dbReference>
<dbReference type="NCBIfam" id="TIGR02249">
    <property type="entry name" value="integrase_gron"/>
    <property type="match status" value="1"/>
</dbReference>
<protein>
    <submittedName>
        <fullName evidence="8">Integron integrase</fullName>
    </submittedName>
</protein>
<dbReference type="PROSITE" id="PS51900">
    <property type="entry name" value="CB"/>
    <property type="match status" value="1"/>
</dbReference>
<reference evidence="8 9" key="1">
    <citation type="journal article" date="2013" name="Genome Announc.">
        <title>Complete Genome Sequence of Glaciecola psychrophila Strain 170T.</title>
        <authorList>
            <person name="Yin J."/>
            <person name="Chen J."/>
            <person name="Liu G."/>
            <person name="Yu Y."/>
            <person name="Song L."/>
            <person name="Wang X."/>
            <person name="Qu X."/>
        </authorList>
    </citation>
    <scope>NUCLEOTIDE SEQUENCE [LARGE SCALE GENOMIC DNA]</scope>
    <source>
        <strain evidence="8 9">170</strain>
    </source>
</reference>
<dbReference type="PROSITE" id="PS51898">
    <property type="entry name" value="TYR_RECOMBINASE"/>
    <property type="match status" value="1"/>
</dbReference>
<dbReference type="eggNOG" id="COG4974">
    <property type="taxonomic scope" value="Bacteria"/>
</dbReference>
<dbReference type="Gene3D" id="1.10.443.10">
    <property type="entry name" value="Intergrase catalytic core"/>
    <property type="match status" value="1"/>
</dbReference>
<evidence type="ECO:0000259" key="7">
    <source>
        <dbReference type="PROSITE" id="PS51900"/>
    </source>
</evidence>
<dbReference type="InterPro" id="IPR050090">
    <property type="entry name" value="Tyrosine_recombinase_XerCD"/>
</dbReference>
<evidence type="ECO:0000313" key="8">
    <source>
        <dbReference type="EMBL" id="AGH44585.1"/>
    </source>
</evidence>
<dbReference type="HOGENOM" id="CLU_027562_37_0_6"/>
<gene>
    <name evidence="8" type="ORF">C427_2476</name>
</gene>
<evidence type="ECO:0000259" key="6">
    <source>
        <dbReference type="PROSITE" id="PS51898"/>
    </source>
</evidence>
<dbReference type="InterPro" id="IPR013762">
    <property type="entry name" value="Integrase-like_cat_sf"/>
</dbReference>
<organism evidence="8 9">
    <name type="scientific">Paraglaciecola psychrophila 170</name>
    <dbReference type="NCBI Taxonomy" id="1129794"/>
    <lineage>
        <taxon>Bacteria</taxon>
        <taxon>Pseudomonadati</taxon>
        <taxon>Pseudomonadota</taxon>
        <taxon>Gammaproteobacteria</taxon>
        <taxon>Alteromonadales</taxon>
        <taxon>Alteromonadaceae</taxon>
        <taxon>Paraglaciecola</taxon>
    </lineage>
</organism>
<comment type="similarity">
    <text evidence="1">Belongs to the 'phage' integrase family.</text>
</comment>
<dbReference type="PATRIC" id="fig|1129794.4.peg.2455"/>
<dbReference type="InterPro" id="IPR011946">
    <property type="entry name" value="Integrase_integron-type"/>
</dbReference>
<dbReference type="GO" id="GO:0006310">
    <property type="term" value="P:DNA recombination"/>
    <property type="evidence" value="ECO:0007669"/>
    <property type="project" value="UniProtKB-KW"/>
</dbReference>
<keyword evidence="4" id="KW-0233">DNA recombination</keyword>
<dbReference type="KEGG" id="gps:C427_2476"/>
<dbReference type="STRING" id="1129794.C427_2476"/>
<evidence type="ECO:0000256" key="2">
    <source>
        <dbReference type="ARBA" id="ARBA00022908"/>
    </source>
</evidence>
<evidence type="ECO:0000256" key="5">
    <source>
        <dbReference type="PROSITE-ProRule" id="PRU01248"/>
    </source>
</evidence>
<evidence type="ECO:0000256" key="1">
    <source>
        <dbReference type="ARBA" id="ARBA00008857"/>
    </source>
</evidence>
<dbReference type="InterPro" id="IPR010998">
    <property type="entry name" value="Integrase_recombinase_N"/>
</dbReference>
<keyword evidence="9" id="KW-1185">Reference proteome</keyword>
<dbReference type="PANTHER" id="PTHR30349">
    <property type="entry name" value="PHAGE INTEGRASE-RELATED"/>
    <property type="match status" value="1"/>
</dbReference>
<dbReference type="Proteomes" id="UP000011864">
    <property type="component" value="Chromosome"/>
</dbReference>
<keyword evidence="3 5" id="KW-0238">DNA-binding</keyword>